<dbReference type="PANTHER" id="PTHR43289:SF6">
    <property type="entry name" value="SERINE_THREONINE-PROTEIN KINASE NEKL-3"/>
    <property type="match status" value="1"/>
</dbReference>
<evidence type="ECO:0000256" key="3">
    <source>
        <dbReference type="ARBA" id="ARBA00022679"/>
    </source>
</evidence>
<proteinExistence type="predicted"/>
<evidence type="ECO:0000256" key="4">
    <source>
        <dbReference type="ARBA" id="ARBA00022741"/>
    </source>
</evidence>
<dbReference type="InterPro" id="IPR017441">
    <property type="entry name" value="Protein_kinase_ATP_BS"/>
</dbReference>
<gene>
    <name evidence="10" type="ORF">H0264_35335</name>
</gene>
<organism evidence="10 11">
    <name type="scientific">Nocardia huaxiensis</name>
    <dbReference type="NCBI Taxonomy" id="2755382"/>
    <lineage>
        <taxon>Bacteria</taxon>
        <taxon>Bacillati</taxon>
        <taxon>Actinomycetota</taxon>
        <taxon>Actinomycetes</taxon>
        <taxon>Mycobacteriales</taxon>
        <taxon>Nocardiaceae</taxon>
        <taxon>Nocardia</taxon>
    </lineage>
</organism>
<dbReference type="PANTHER" id="PTHR43289">
    <property type="entry name" value="MITOGEN-ACTIVATED PROTEIN KINASE KINASE KINASE 20-RELATED"/>
    <property type="match status" value="1"/>
</dbReference>
<dbReference type="FunFam" id="3.30.200.20:FF:000348">
    <property type="entry name" value="Serine/threonine protein kinase"/>
    <property type="match status" value="1"/>
</dbReference>
<evidence type="ECO:0000256" key="7">
    <source>
        <dbReference type="PROSITE-ProRule" id="PRU10141"/>
    </source>
</evidence>
<evidence type="ECO:0000259" key="9">
    <source>
        <dbReference type="PROSITE" id="PS50011"/>
    </source>
</evidence>
<evidence type="ECO:0000256" key="6">
    <source>
        <dbReference type="ARBA" id="ARBA00022840"/>
    </source>
</evidence>
<feature type="domain" description="Protein kinase" evidence="9">
    <location>
        <begin position="17"/>
        <end position="277"/>
    </location>
</feature>
<dbReference type="InterPro" id="IPR011009">
    <property type="entry name" value="Kinase-like_dom_sf"/>
</dbReference>
<evidence type="ECO:0000256" key="8">
    <source>
        <dbReference type="SAM" id="Phobius"/>
    </source>
</evidence>
<protein>
    <recommendedName>
        <fullName evidence="1">non-specific serine/threonine protein kinase</fullName>
        <ecNumber evidence="1">2.7.11.1</ecNumber>
    </recommendedName>
</protein>
<dbReference type="SUPFAM" id="SSF56112">
    <property type="entry name" value="Protein kinase-like (PK-like)"/>
    <property type="match status" value="1"/>
</dbReference>
<feature type="transmembrane region" description="Helical" evidence="8">
    <location>
        <begin position="354"/>
        <end position="375"/>
    </location>
</feature>
<dbReference type="KEGG" id="nhu:H0264_35335"/>
<keyword evidence="3" id="KW-0808">Transferase</keyword>
<dbReference type="SMART" id="SM00220">
    <property type="entry name" value="S_TKc"/>
    <property type="match status" value="1"/>
</dbReference>
<dbReference type="GO" id="GO:0005524">
    <property type="term" value="F:ATP binding"/>
    <property type="evidence" value="ECO:0007669"/>
    <property type="project" value="UniProtKB-UniRule"/>
</dbReference>
<evidence type="ECO:0000256" key="5">
    <source>
        <dbReference type="ARBA" id="ARBA00022777"/>
    </source>
</evidence>
<dbReference type="PROSITE" id="PS50011">
    <property type="entry name" value="PROTEIN_KINASE_DOM"/>
    <property type="match status" value="1"/>
</dbReference>
<dbReference type="Proteomes" id="UP000515512">
    <property type="component" value="Chromosome"/>
</dbReference>
<accession>A0A7D6ZH45</accession>
<dbReference type="InterPro" id="IPR008271">
    <property type="entry name" value="Ser/Thr_kinase_AS"/>
</dbReference>
<reference evidence="10 11" key="1">
    <citation type="submission" date="2020-07" db="EMBL/GenBank/DDBJ databases">
        <authorList>
            <person name="Zhuang K."/>
            <person name="Ran Y."/>
        </authorList>
    </citation>
    <scope>NUCLEOTIDE SEQUENCE [LARGE SCALE GENOMIC DNA]</scope>
    <source>
        <strain evidence="10 11">WCH-YHL-001</strain>
    </source>
</reference>
<keyword evidence="8" id="KW-0472">Membrane</keyword>
<dbReference type="InterPro" id="IPR000719">
    <property type="entry name" value="Prot_kinase_dom"/>
</dbReference>
<keyword evidence="6 7" id="KW-0067">ATP-binding</keyword>
<keyword evidence="4 7" id="KW-0547">Nucleotide-binding</keyword>
<evidence type="ECO:0000313" key="10">
    <source>
        <dbReference type="EMBL" id="QLY30347.1"/>
    </source>
</evidence>
<dbReference type="AlphaFoldDB" id="A0A7D6ZH45"/>
<keyword evidence="5 10" id="KW-0418">Kinase</keyword>
<dbReference type="FunFam" id="1.10.510.10:FF:000021">
    <property type="entry name" value="Serine/threonine protein kinase"/>
    <property type="match status" value="1"/>
</dbReference>
<evidence type="ECO:0000256" key="1">
    <source>
        <dbReference type="ARBA" id="ARBA00012513"/>
    </source>
</evidence>
<name>A0A7D6ZH45_9NOCA</name>
<dbReference type="PROSITE" id="PS00108">
    <property type="entry name" value="PROTEIN_KINASE_ST"/>
    <property type="match status" value="1"/>
</dbReference>
<keyword evidence="8" id="KW-1133">Transmembrane helix</keyword>
<dbReference type="EC" id="2.7.11.1" evidence="1"/>
<keyword evidence="2 10" id="KW-0723">Serine/threonine-protein kinase</keyword>
<dbReference type="EMBL" id="CP059399">
    <property type="protein sequence ID" value="QLY30347.1"/>
    <property type="molecule type" value="Genomic_DNA"/>
</dbReference>
<sequence>MTSPHHPLTVGSRFGPYRLDRLIGRGGMGEVYQAYDTVKDRTVAIKVLPERLAQDPVYRQRFQRESHAAARLREAHVIPIHDYGEIDGRLFIDMRLVDGESLRELVDRTGPGLPERMVGCVEQVAAALDAAHADGLLHRDVKPDNILVTRDGFAYLVDFGIAQSSTDPGLTSDGSAVGSYRYMAPERFSSRDFGPASDVYGLACVLYEALTGARPFTGETDGQIMRAHLFDPPPKPSRVRDGLPESFDPVIARGMAKNPNERYRTAGELAAAARAALSGRHDDATVVTGTVDSARAHTEPEHAVAAAGATPPPQHSAADAAPLGGAAALGNVGGLGRAGDPVPRHRPNRLLRGAALVATLVVVLAAVTFAGWAVALGNRTDGVAVAGETALRQADIELLSLVGPIGYQRSNCFREQGDSSMVALFGCQANPAASAPYARFFRFRSIDALTTYYKTVVLEGLKGTSCAGDPVGSDAASVVDGKTLGRKTCVESKVDNPGSPKPTLVLTNENAVAMAVYVWADPTEKALRDYRAVINAGQFRTAENAQDPDEKTQDDRQLLAHTGDAFRKGNCRHVDPPGASIVAALDCATELGKPAVSWMGFADRRGANTLYQGNIAQFGGRACGGGAGSDAVWRKTSGVVGRFFCFDSTSIVGSPIACLMAVHDEFMLVLIACTAPAESPEGGPKTEAALAAYFEEDFG</sequence>
<evidence type="ECO:0000256" key="2">
    <source>
        <dbReference type="ARBA" id="ARBA00022527"/>
    </source>
</evidence>
<dbReference type="PROSITE" id="PS00107">
    <property type="entry name" value="PROTEIN_KINASE_ATP"/>
    <property type="match status" value="1"/>
</dbReference>
<keyword evidence="11" id="KW-1185">Reference proteome</keyword>
<keyword evidence="8" id="KW-0812">Transmembrane</keyword>
<dbReference type="Gene3D" id="3.30.200.20">
    <property type="entry name" value="Phosphorylase Kinase, domain 1"/>
    <property type="match status" value="1"/>
</dbReference>
<feature type="binding site" evidence="7">
    <location>
        <position position="46"/>
    </location>
    <ligand>
        <name>ATP</name>
        <dbReference type="ChEBI" id="CHEBI:30616"/>
    </ligand>
</feature>
<dbReference type="CDD" id="cd14014">
    <property type="entry name" value="STKc_PknB_like"/>
    <property type="match status" value="1"/>
</dbReference>
<dbReference type="GO" id="GO:0004674">
    <property type="term" value="F:protein serine/threonine kinase activity"/>
    <property type="evidence" value="ECO:0007669"/>
    <property type="project" value="UniProtKB-KW"/>
</dbReference>
<evidence type="ECO:0000313" key="11">
    <source>
        <dbReference type="Proteomes" id="UP000515512"/>
    </source>
</evidence>
<dbReference type="Pfam" id="PF00069">
    <property type="entry name" value="Pkinase"/>
    <property type="match status" value="1"/>
</dbReference>
<dbReference type="RefSeq" id="WP_181581545.1">
    <property type="nucleotide sequence ID" value="NZ_CP059399.1"/>
</dbReference>
<dbReference type="Gene3D" id="1.10.510.10">
    <property type="entry name" value="Transferase(Phosphotransferase) domain 1"/>
    <property type="match status" value="1"/>
</dbReference>